<gene>
    <name evidence="1" type="ORF">SLEP1_g57748</name>
</gene>
<accession>A0AAV5MMG4</accession>
<dbReference type="Proteomes" id="UP001054252">
    <property type="component" value="Unassembled WGS sequence"/>
</dbReference>
<evidence type="ECO:0000313" key="2">
    <source>
        <dbReference type="Proteomes" id="UP001054252"/>
    </source>
</evidence>
<comment type="caution">
    <text evidence="1">The sequence shown here is derived from an EMBL/GenBank/DDBJ whole genome shotgun (WGS) entry which is preliminary data.</text>
</comment>
<dbReference type="EMBL" id="BPVZ01000431">
    <property type="protein sequence ID" value="GKV51070.1"/>
    <property type="molecule type" value="Genomic_DNA"/>
</dbReference>
<evidence type="ECO:0000313" key="1">
    <source>
        <dbReference type="EMBL" id="GKV51070.1"/>
    </source>
</evidence>
<protein>
    <submittedName>
        <fullName evidence="1">Uncharacterized protein</fullName>
    </submittedName>
</protein>
<keyword evidence="2" id="KW-1185">Reference proteome</keyword>
<name>A0AAV5MMG4_9ROSI</name>
<proteinExistence type="predicted"/>
<organism evidence="1 2">
    <name type="scientific">Rubroshorea leprosula</name>
    <dbReference type="NCBI Taxonomy" id="152421"/>
    <lineage>
        <taxon>Eukaryota</taxon>
        <taxon>Viridiplantae</taxon>
        <taxon>Streptophyta</taxon>
        <taxon>Embryophyta</taxon>
        <taxon>Tracheophyta</taxon>
        <taxon>Spermatophyta</taxon>
        <taxon>Magnoliopsida</taxon>
        <taxon>eudicotyledons</taxon>
        <taxon>Gunneridae</taxon>
        <taxon>Pentapetalae</taxon>
        <taxon>rosids</taxon>
        <taxon>malvids</taxon>
        <taxon>Malvales</taxon>
        <taxon>Dipterocarpaceae</taxon>
        <taxon>Rubroshorea</taxon>
    </lineage>
</organism>
<reference evidence="1 2" key="1">
    <citation type="journal article" date="2021" name="Commun. Biol.">
        <title>The genome of Shorea leprosula (Dipterocarpaceae) highlights the ecological relevance of drought in aseasonal tropical rainforests.</title>
        <authorList>
            <person name="Ng K.K.S."/>
            <person name="Kobayashi M.J."/>
            <person name="Fawcett J.A."/>
            <person name="Hatakeyama M."/>
            <person name="Paape T."/>
            <person name="Ng C.H."/>
            <person name="Ang C.C."/>
            <person name="Tnah L.H."/>
            <person name="Lee C.T."/>
            <person name="Nishiyama T."/>
            <person name="Sese J."/>
            <person name="O'Brien M.J."/>
            <person name="Copetti D."/>
            <person name="Mohd Noor M.I."/>
            <person name="Ong R.C."/>
            <person name="Putra M."/>
            <person name="Sireger I.Z."/>
            <person name="Indrioko S."/>
            <person name="Kosugi Y."/>
            <person name="Izuno A."/>
            <person name="Isagi Y."/>
            <person name="Lee S.L."/>
            <person name="Shimizu K.K."/>
        </authorList>
    </citation>
    <scope>NUCLEOTIDE SEQUENCE [LARGE SCALE GENOMIC DNA]</scope>
    <source>
        <strain evidence="1">214</strain>
    </source>
</reference>
<dbReference type="AlphaFoldDB" id="A0AAV5MMG4"/>
<sequence>MMKRKKRGGLRSSESALHVVASAAISLVGNDERNTGRRVRRISP</sequence>